<dbReference type="OrthoDB" id="43547at2759"/>
<evidence type="ECO:0000256" key="1">
    <source>
        <dbReference type="SAM" id="MobiDB-lite"/>
    </source>
</evidence>
<protein>
    <submittedName>
        <fullName evidence="2">Uncharacterized protein</fullName>
    </submittedName>
</protein>
<evidence type="ECO:0000313" key="3">
    <source>
        <dbReference type="Proteomes" id="UP000765509"/>
    </source>
</evidence>
<accession>A0A9Q3DLM9</accession>
<dbReference type="Proteomes" id="UP000765509">
    <property type="component" value="Unassembled WGS sequence"/>
</dbReference>
<dbReference type="EMBL" id="AVOT02018601">
    <property type="protein sequence ID" value="MBW0505620.1"/>
    <property type="molecule type" value="Genomic_DNA"/>
</dbReference>
<keyword evidence="3" id="KW-1185">Reference proteome</keyword>
<proteinExistence type="predicted"/>
<feature type="region of interest" description="Disordered" evidence="1">
    <location>
        <begin position="181"/>
        <end position="208"/>
    </location>
</feature>
<name>A0A9Q3DLM9_9BASI</name>
<reference evidence="2" key="1">
    <citation type="submission" date="2021-03" db="EMBL/GenBank/DDBJ databases">
        <title>Draft genome sequence of rust myrtle Austropuccinia psidii MF-1, a brazilian biotype.</title>
        <authorList>
            <person name="Quecine M.C."/>
            <person name="Pachon D.M.R."/>
            <person name="Bonatelli M.L."/>
            <person name="Correr F.H."/>
            <person name="Franceschini L.M."/>
            <person name="Leite T.F."/>
            <person name="Margarido G.R.A."/>
            <person name="Almeida C.A."/>
            <person name="Ferrarezi J.A."/>
            <person name="Labate C.A."/>
        </authorList>
    </citation>
    <scope>NUCLEOTIDE SEQUENCE</scope>
    <source>
        <strain evidence="2">MF-1</strain>
    </source>
</reference>
<sequence length="208" mass="22854">MVRQENIQTASTVTSIIPSSTVNSEHNSTVIITHNNQPEPISSELINLDIINTLQKAKNWANRTSCNCSSSSQKGYRCDYGRSQSVTEGQGSVNGSKTGKLCHSEADDTFLPSNRAYTSTRSPSGHVQSQTEGLQQCISAHRVSDPCISVEKLHEFLPECEKHPGPSQHLKVTQCMALIDGKEKHDSLNRRMEGNNPPQPKQVPKTSQ</sequence>
<evidence type="ECO:0000313" key="2">
    <source>
        <dbReference type="EMBL" id="MBW0505620.1"/>
    </source>
</evidence>
<dbReference type="AlphaFoldDB" id="A0A9Q3DLM9"/>
<feature type="compositionally biased region" description="Basic and acidic residues" evidence="1">
    <location>
        <begin position="181"/>
        <end position="193"/>
    </location>
</feature>
<feature type="region of interest" description="Disordered" evidence="1">
    <location>
        <begin position="112"/>
        <end position="131"/>
    </location>
</feature>
<comment type="caution">
    <text evidence="2">The sequence shown here is derived from an EMBL/GenBank/DDBJ whole genome shotgun (WGS) entry which is preliminary data.</text>
</comment>
<gene>
    <name evidence="2" type="ORF">O181_045335</name>
</gene>
<organism evidence="2 3">
    <name type="scientific">Austropuccinia psidii MF-1</name>
    <dbReference type="NCBI Taxonomy" id="1389203"/>
    <lineage>
        <taxon>Eukaryota</taxon>
        <taxon>Fungi</taxon>
        <taxon>Dikarya</taxon>
        <taxon>Basidiomycota</taxon>
        <taxon>Pucciniomycotina</taxon>
        <taxon>Pucciniomycetes</taxon>
        <taxon>Pucciniales</taxon>
        <taxon>Sphaerophragmiaceae</taxon>
        <taxon>Austropuccinia</taxon>
    </lineage>
</organism>